<reference evidence="1 2" key="1">
    <citation type="submission" date="2018-06" db="EMBL/GenBank/DDBJ databases">
        <authorList>
            <consortium name="Pathogen Informatics"/>
            <person name="Doyle S."/>
        </authorList>
    </citation>
    <scope>NUCLEOTIDE SEQUENCE [LARGE SCALE GENOMIC DNA]</scope>
    <source>
        <strain evidence="1 2">NCTC12120</strain>
    </source>
</reference>
<proteinExistence type="predicted"/>
<dbReference type="EMBL" id="UAVU01000009">
    <property type="protein sequence ID" value="SQC92067.1"/>
    <property type="molecule type" value="Genomic_DNA"/>
</dbReference>
<accession>A0A2X3IZR2</accession>
<protein>
    <submittedName>
        <fullName evidence="1">Uncharacterized protein</fullName>
    </submittedName>
</protein>
<evidence type="ECO:0000313" key="2">
    <source>
        <dbReference type="Proteomes" id="UP000251197"/>
    </source>
</evidence>
<evidence type="ECO:0000313" key="1">
    <source>
        <dbReference type="EMBL" id="SQC92067.1"/>
    </source>
</evidence>
<gene>
    <name evidence="1" type="ORF">NCTC12120_05253</name>
</gene>
<dbReference type="Proteomes" id="UP000251197">
    <property type="component" value="Unassembled WGS sequence"/>
</dbReference>
<sequence length="86" mass="9130">MTKSGRSKSESVVELNRKVRSDCIGINDRFGSEYAVAGTGRQITPRYPVSLSVTAPTGWLVIEAKAGAAGDHKLSLTCTFTDNPAS</sequence>
<dbReference type="AlphaFoldDB" id="A0A2X3IZR2"/>
<organism evidence="1 2">
    <name type="scientific">Cedecea neteri</name>
    <dbReference type="NCBI Taxonomy" id="158822"/>
    <lineage>
        <taxon>Bacteria</taxon>
        <taxon>Pseudomonadati</taxon>
        <taxon>Pseudomonadota</taxon>
        <taxon>Gammaproteobacteria</taxon>
        <taxon>Enterobacterales</taxon>
        <taxon>Enterobacteriaceae</taxon>
        <taxon>Cedecea</taxon>
    </lineage>
</organism>
<name>A0A2X3IZR2_9ENTR</name>